<dbReference type="GO" id="GO:0003723">
    <property type="term" value="F:RNA binding"/>
    <property type="evidence" value="ECO:0007669"/>
    <property type="project" value="UniProtKB-UniRule"/>
</dbReference>
<accession>V4PVZ1</accession>
<feature type="binding site" evidence="1">
    <location>
        <begin position="143"/>
        <end position="144"/>
    </location>
    <ligand>
        <name>S-adenosyl-L-methionine</name>
        <dbReference type="ChEBI" id="CHEBI:59789"/>
    </ligand>
</feature>
<keyword evidence="3" id="KW-1185">Reference proteome</keyword>
<feature type="binding site" evidence="1">
    <location>
        <position position="163"/>
    </location>
    <ligand>
        <name>S-adenosyl-L-methionine</name>
        <dbReference type="ChEBI" id="CHEBI:59789"/>
    </ligand>
</feature>
<keyword evidence="1" id="KW-0808">Transferase</keyword>
<feature type="binding site" evidence="1">
    <location>
        <position position="102"/>
    </location>
    <ligand>
        <name>S-adenosyl-L-methionine</name>
        <dbReference type="ChEBI" id="CHEBI:59789"/>
    </ligand>
</feature>
<dbReference type="HAMAP" id="MF_00934">
    <property type="entry name" value="23SrRNA_methyltr_J"/>
    <property type="match status" value="1"/>
</dbReference>
<evidence type="ECO:0000256" key="1">
    <source>
        <dbReference type="HAMAP-Rule" id="MF_00934"/>
    </source>
</evidence>
<dbReference type="Pfam" id="PF04378">
    <property type="entry name" value="RsmJ"/>
    <property type="match status" value="1"/>
</dbReference>
<feature type="active site" description="Proton acceptor" evidence="1">
    <location>
        <position position="163"/>
    </location>
</feature>
<comment type="caution">
    <text evidence="2">The sequence shown here is derived from an EMBL/GenBank/DDBJ whole genome shotgun (WGS) entry which is preliminary data.</text>
</comment>
<dbReference type="EMBL" id="AWGB01000028">
    <property type="protein sequence ID" value="ESQ89745.1"/>
    <property type="molecule type" value="Genomic_DNA"/>
</dbReference>
<name>V4PVZ1_9CAUL</name>
<dbReference type="RefSeq" id="WP_018081622.1">
    <property type="nucleotide sequence ID" value="NZ_AQWM01000006.1"/>
</dbReference>
<organism evidence="2 3">
    <name type="scientific">Asticcacaulis benevestitus DSM 16100 = ATCC BAA-896</name>
    <dbReference type="NCBI Taxonomy" id="1121022"/>
    <lineage>
        <taxon>Bacteria</taxon>
        <taxon>Pseudomonadati</taxon>
        <taxon>Pseudomonadota</taxon>
        <taxon>Alphaproteobacteria</taxon>
        <taxon>Caulobacterales</taxon>
        <taxon>Caulobacteraceae</taxon>
        <taxon>Asticcacaulis</taxon>
    </lineage>
</organism>
<sequence>MNYRHGFHAGNFADLAKHAAVLTLLRLMRKDDKPLMVVDTHAGAGYYDLSNPDFSRSKEAEAGIKYLMSRDVPESLKPLADYVRAKNLKAGFKDRVGIYPGSPTLVLDHQRTGDEYVGCELRPDDFELLQERIEPRGQAVKADGYFIAVEASQDDKELFYLIDPPFEKADDYDRITKTVHAVLTLRPEARFLIWLPLKDLETFDSWLRHMEREVSEGDLEGAPEILVSELRLRLLWNPMKMNGCALVAINPPAGFLPLFKTISEDVVRTFGEADGKAVVRIL</sequence>
<evidence type="ECO:0000313" key="3">
    <source>
        <dbReference type="Proteomes" id="UP000017837"/>
    </source>
</evidence>
<dbReference type="Proteomes" id="UP000017837">
    <property type="component" value="Unassembled WGS sequence"/>
</dbReference>
<reference evidence="2 3" key="1">
    <citation type="journal article" date="2014" name="Nature">
        <title>Sequential evolution of bacterial morphology by co-option of a developmental regulator.</title>
        <authorList>
            <person name="Jiang C."/>
            <person name="Brown P.J."/>
            <person name="Ducret A."/>
            <person name="Brun Y.V."/>
        </authorList>
    </citation>
    <scope>NUCLEOTIDE SEQUENCE [LARGE SCALE GENOMIC DNA]</scope>
    <source>
        <strain evidence="2 3">DSM 16100</strain>
    </source>
</reference>
<evidence type="ECO:0000313" key="2">
    <source>
        <dbReference type="EMBL" id="ESQ89745.1"/>
    </source>
</evidence>
<dbReference type="OrthoDB" id="9791274at2"/>
<dbReference type="eggNOG" id="COG2961">
    <property type="taxonomic scope" value="Bacteria"/>
</dbReference>
<feature type="site" description="Interaction with substrate rRNA" evidence="1">
    <location>
        <position position="3"/>
    </location>
</feature>
<dbReference type="Gene3D" id="3.40.50.150">
    <property type="entry name" value="Vaccinia Virus protein VP39"/>
    <property type="match status" value="1"/>
</dbReference>
<dbReference type="InterPro" id="IPR007473">
    <property type="entry name" value="RlmJ"/>
</dbReference>
<dbReference type="PANTHER" id="PTHR37426:SF1">
    <property type="entry name" value="RIBOSOMAL RNA LARGE SUBUNIT METHYLTRANSFERASE J"/>
    <property type="match status" value="1"/>
</dbReference>
<feature type="binding site" evidence="1">
    <location>
        <position position="18"/>
    </location>
    <ligand>
        <name>S-adenosyl-L-methionine</name>
        <dbReference type="ChEBI" id="CHEBI:59789"/>
    </ligand>
</feature>
<dbReference type="EC" id="2.1.1.266" evidence="1"/>
<keyword evidence="1" id="KW-0489">Methyltransferase</keyword>
<comment type="catalytic activity">
    <reaction evidence="1">
        <text>adenosine(2030) in 23S rRNA + S-adenosyl-L-methionine = N(6)-methyladenosine(2030) in 23S rRNA + S-adenosyl-L-homocysteine + H(+)</text>
        <dbReference type="Rhea" id="RHEA:43736"/>
        <dbReference type="Rhea" id="RHEA-COMP:10668"/>
        <dbReference type="Rhea" id="RHEA-COMP:10669"/>
        <dbReference type="ChEBI" id="CHEBI:15378"/>
        <dbReference type="ChEBI" id="CHEBI:57856"/>
        <dbReference type="ChEBI" id="CHEBI:59789"/>
        <dbReference type="ChEBI" id="CHEBI:74411"/>
        <dbReference type="ChEBI" id="CHEBI:74449"/>
        <dbReference type="EC" id="2.1.1.266"/>
    </reaction>
</comment>
<dbReference type="AlphaFoldDB" id="V4PVZ1"/>
<gene>
    <name evidence="1" type="primary">rlmJ</name>
    <name evidence="2" type="ORF">ABENE_13450</name>
</gene>
<dbReference type="PATRIC" id="fig|1121022.4.peg.2734"/>
<comment type="similarity">
    <text evidence="1">Belongs to the RlmJ family.</text>
</comment>
<dbReference type="STRING" id="1121022.GCA_000376105_01958"/>
<dbReference type="GO" id="GO:0036307">
    <property type="term" value="F:23S rRNA (adenine(2030)-N(6))-methyltransferase activity"/>
    <property type="evidence" value="ECO:0007669"/>
    <property type="project" value="UniProtKB-UniRule"/>
</dbReference>
<keyword evidence="1" id="KW-0698">rRNA processing</keyword>
<dbReference type="GO" id="GO:0070475">
    <property type="term" value="P:rRNA base methylation"/>
    <property type="evidence" value="ECO:0007669"/>
    <property type="project" value="UniProtKB-UniRule"/>
</dbReference>
<feature type="binding site" evidence="1">
    <location>
        <position position="120"/>
    </location>
    <ligand>
        <name>S-adenosyl-L-methionine</name>
        <dbReference type="ChEBI" id="CHEBI:59789"/>
    </ligand>
</feature>
<keyword evidence="1" id="KW-0949">S-adenosyl-L-methionine</keyword>
<proteinExistence type="inferred from homology"/>
<dbReference type="InterPro" id="IPR029063">
    <property type="entry name" value="SAM-dependent_MTases_sf"/>
</dbReference>
<protein>
    <recommendedName>
        <fullName evidence="1">Ribosomal RNA large subunit methyltransferase J</fullName>
        <ecNumber evidence="1">2.1.1.266</ecNumber>
    </recommendedName>
    <alternativeName>
        <fullName evidence="1">23S rRNA (adenine(2030)-N6)-methyltransferase</fullName>
    </alternativeName>
    <alternativeName>
        <fullName evidence="1">23S rRNA m6A2030 methyltransferase</fullName>
    </alternativeName>
</protein>
<comment type="subunit">
    <text evidence="1">Monomer.</text>
</comment>
<feature type="binding site" evidence="1">
    <location>
        <position position="41"/>
    </location>
    <ligand>
        <name>S-adenosyl-L-methionine</name>
        <dbReference type="ChEBI" id="CHEBI:59789"/>
    </ligand>
</feature>
<dbReference type="PANTHER" id="PTHR37426">
    <property type="entry name" value="RIBOSOMAL RNA LARGE SUBUNIT METHYLTRANSFERASE J"/>
    <property type="match status" value="1"/>
</dbReference>
<dbReference type="SUPFAM" id="SSF53335">
    <property type="entry name" value="S-adenosyl-L-methionine-dependent methyltransferases"/>
    <property type="match status" value="1"/>
</dbReference>
<comment type="function">
    <text evidence="1">Specifically methylates the adenine in position 2030 of 23S rRNA.</text>
</comment>
<keyword evidence="1" id="KW-0694">RNA-binding</keyword>
<dbReference type="GO" id="GO:0005829">
    <property type="term" value="C:cytosol"/>
    <property type="evidence" value="ECO:0007669"/>
    <property type="project" value="TreeGrafter"/>
</dbReference>